<evidence type="ECO:0000313" key="3">
    <source>
        <dbReference type="Proteomes" id="UP000676169"/>
    </source>
</evidence>
<sequence length="686" mass="75941">MKPFRPFWFVALAFALSPLSLHAAPAEAPAAVSSSESAITDSRAVIANDKLSLTVVLDEGRVTGVRLADKVNGRLYDLGTKLFEFSGEETDDEYGKPQEFTRSSSCWIASKPVAGKIEAKADARRLADRVAGQTLEIRFAWDASGNEVVWRAELRDGAPYLRQTVTFTPHMGNGDIKQIKLLDFSADNARTQGTVQGVPVTINDSLFCGVEHPMAENSVKDGRVTGLLARKTKVANHKNLVVSSIVGVAAPGQLRRTFQLGYVNIERVRPYEPFLNYNTWYDIGYFSRYDEKAALDVVRAYGEELVKKRGVKVDSFLFDDGWDDPATLWQFNKGMPNEFKEVRKLAESYGASPGVWFSPWGGYGPPKDARIAAANTGLEKGKEYETNETGFALSGKNYYKLFRDMCLRMIRDNGINHFKFDGTGDAGKVQPGSDFGSDFEAVIALIADLRKERPDLYINLTTGTWASPFWFGTADSIWRGNYDHEFIGTGTHRQQWITFRDANIYKNNVAVSPLFPINSLMVHGVIYAKHARWLNEDPGNNLPEEIWSGFAYGTQMEELYVTPSLLSQENWDTIAAAAKWARGNSATLVDTHWIGGDPAKLETYGWASWSKEKGILCLRNPSDREQHFSATPASLFELPAGAAGSYKLVSPKGDTAPGDGTIAADKPLAITLKPFQVLVFEALPQK</sequence>
<dbReference type="EMBL" id="CP073100">
    <property type="protein sequence ID" value="QUE50825.1"/>
    <property type="molecule type" value="Genomic_DNA"/>
</dbReference>
<gene>
    <name evidence="2" type="ORF">KBB96_18440</name>
</gene>
<feature type="chain" id="PRO_5037929950" description="Enterotoxin" evidence="1">
    <location>
        <begin position="24"/>
        <end position="686"/>
    </location>
</feature>
<dbReference type="InterPro" id="IPR017853">
    <property type="entry name" value="GH"/>
</dbReference>
<evidence type="ECO:0000313" key="2">
    <source>
        <dbReference type="EMBL" id="QUE50825.1"/>
    </source>
</evidence>
<dbReference type="InterPro" id="IPR013785">
    <property type="entry name" value="Aldolase_TIM"/>
</dbReference>
<feature type="signal peptide" evidence="1">
    <location>
        <begin position="1"/>
        <end position="23"/>
    </location>
</feature>
<name>A0A975G8U2_9BACT</name>
<keyword evidence="1" id="KW-0732">Signal</keyword>
<accession>A0A975G8U2</accession>
<proteinExistence type="predicted"/>
<dbReference type="AlphaFoldDB" id="A0A975G8U2"/>
<dbReference type="RefSeq" id="WP_211630964.1">
    <property type="nucleotide sequence ID" value="NZ_CP073100.1"/>
</dbReference>
<organism evidence="2 3">
    <name type="scientific">Luteolibacter ambystomatis</name>
    <dbReference type="NCBI Taxonomy" id="2824561"/>
    <lineage>
        <taxon>Bacteria</taxon>
        <taxon>Pseudomonadati</taxon>
        <taxon>Verrucomicrobiota</taxon>
        <taxon>Verrucomicrobiia</taxon>
        <taxon>Verrucomicrobiales</taxon>
        <taxon>Verrucomicrobiaceae</taxon>
        <taxon>Luteolibacter</taxon>
    </lineage>
</organism>
<protein>
    <recommendedName>
        <fullName evidence="4">Enterotoxin</fullName>
    </recommendedName>
</protein>
<reference evidence="2" key="1">
    <citation type="submission" date="2021-04" db="EMBL/GenBank/DDBJ databases">
        <title>Luteolibacter sp. 32A isolated from the skin of an Anderson's salamander (Ambystoma andersonii).</title>
        <authorList>
            <person name="Spergser J."/>
            <person name="Busse H.-J."/>
        </authorList>
    </citation>
    <scope>NUCLEOTIDE SEQUENCE</scope>
    <source>
        <strain evidence="2">32A</strain>
    </source>
</reference>
<evidence type="ECO:0008006" key="4">
    <source>
        <dbReference type="Google" id="ProtNLM"/>
    </source>
</evidence>
<keyword evidence="3" id="KW-1185">Reference proteome</keyword>
<dbReference type="Proteomes" id="UP000676169">
    <property type="component" value="Chromosome"/>
</dbReference>
<dbReference type="KEGG" id="lamb:KBB96_18440"/>
<evidence type="ECO:0000256" key="1">
    <source>
        <dbReference type="SAM" id="SignalP"/>
    </source>
</evidence>
<dbReference type="SUPFAM" id="SSF51445">
    <property type="entry name" value="(Trans)glycosidases"/>
    <property type="match status" value="1"/>
</dbReference>
<dbReference type="Gene3D" id="3.20.20.70">
    <property type="entry name" value="Aldolase class I"/>
    <property type="match status" value="1"/>
</dbReference>